<keyword evidence="1" id="KW-0472">Membrane</keyword>
<gene>
    <name evidence="2" type="ORF">HNQ72_006115</name>
</gene>
<feature type="transmembrane region" description="Helical" evidence="1">
    <location>
        <begin position="6"/>
        <end position="28"/>
    </location>
</feature>
<dbReference type="Proteomes" id="UP000547879">
    <property type="component" value="Unassembled WGS sequence"/>
</dbReference>
<evidence type="ECO:0000256" key="1">
    <source>
        <dbReference type="SAM" id="Phobius"/>
    </source>
</evidence>
<name>A0A7W9YCV9_9HYPH</name>
<protein>
    <submittedName>
        <fullName evidence="2">TRAP-type C4-dicarboxylate transport system permease large subunit</fullName>
    </submittedName>
</protein>
<keyword evidence="1" id="KW-0812">Transmembrane</keyword>
<dbReference type="AlphaFoldDB" id="A0A7W9YCV9"/>
<evidence type="ECO:0000313" key="3">
    <source>
        <dbReference type="Proteomes" id="UP000547879"/>
    </source>
</evidence>
<evidence type="ECO:0000313" key="2">
    <source>
        <dbReference type="EMBL" id="MBB6166264.1"/>
    </source>
</evidence>
<comment type="caution">
    <text evidence="2">The sequence shown here is derived from an EMBL/GenBank/DDBJ whole genome shotgun (WGS) entry which is preliminary data.</text>
</comment>
<reference evidence="2 3" key="1">
    <citation type="submission" date="2020-08" db="EMBL/GenBank/DDBJ databases">
        <title>Genomic Encyclopedia of Type Strains, Phase IV (KMG-IV): sequencing the most valuable type-strain genomes for metagenomic binning, comparative biology and taxonomic classification.</title>
        <authorList>
            <person name="Goeker M."/>
        </authorList>
    </citation>
    <scope>NUCLEOTIDE SEQUENCE [LARGE SCALE GENOMIC DNA]</scope>
    <source>
        <strain evidence="2 3">DSM 100734</strain>
    </source>
</reference>
<sequence length="34" mass="4020">MKSILPFYSALFLAMALVTYVPMFSMWLPRLLMH</sequence>
<accession>A0A7W9YCV9</accession>
<keyword evidence="3" id="KW-1185">Reference proteome</keyword>
<keyword evidence="1" id="KW-1133">Transmembrane helix</keyword>
<organism evidence="2 3">
    <name type="scientific">Rhizobium wenxiniae</name>
    <dbReference type="NCBI Taxonomy" id="1737357"/>
    <lineage>
        <taxon>Bacteria</taxon>
        <taxon>Pseudomonadati</taxon>
        <taxon>Pseudomonadota</taxon>
        <taxon>Alphaproteobacteria</taxon>
        <taxon>Hyphomicrobiales</taxon>
        <taxon>Rhizobiaceae</taxon>
        <taxon>Rhizobium/Agrobacterium group</taxon>
        <taxon>Rhizobium</taxon>
    </lineage>
</organism>
<proteinExistence type="predicted"/>
<dbReference type="EMBL" id="JACHEG010000016">
    <property type="protein sequence ID" value="MBB6166264.1"/>
    <property type="molecule type" value="Genomic_DNA"/>
</dbReference>